<keyword evidence="4" id="KW-0175">Coiled coil</keyword>
<keyword evidence="2 5" id="KW-0732">Signal</keyword>
<reference evidence="7" key="1">
    <citation type="submission" date="2022-02" db="EMBL/GenBank/DDBJ databases">
        <authorList>
            <person name="Henning P.M."/>
            <person name="McCubbin A.G."/>
            <person name="Shore J.S."/>
        </authorList>
    </citation>
    <scope>NUCLEOTIDE SEQUENCE</scope>
    <source>
        <strain evidence="7">F60SS</strain>
        <tissue evidence="7">Leaves</tissue>
    </source>
</reference>
<evidence type="ECO:0000313" key="7">
    <source>
        <dbReference type="EMBL" id="KAJ4836631.1"/>
    </source>
</evidence>
<evidence type="ECO:0000256" key="2">
    <source>
        <dbReference type="ARBA" id="ARBA00022729"/>
    </source>
</evidence>
<dbReference type="SMART" id="SM00499">
    <property type="entry name" value="AAI"/>
    <property type="match status" value="1"/>
</dbReference>
<gene>
    <name evidence="7" type="ORF">Tsubulata_005478</name>
</gene>
<dbReference type="PANTHER" id="PTHR35496:SF20">
    <property type="entry name" value="2S SEED STORAGE PROTEIN 1-RELATED"/>
    <property type="match status" value="1"/>
</dbReference>
<keyword evidence="3" id="KW-1015">Disulfide bond</keyword>
<dbReference type="GO" id="GO:0045735">
    <property type="term" value="F:nutrient reservoir activity"/>
    <property type="evidence" value="ECO:0007669"/>
    <property type="project" value="InterPro"/>
</dbReference>
<dbReference type="OrthoDB" id="1922883at2759"/>
<evidence type="ECO:0000256" key="5">
    <source>
        <dbReference type="SAM" id="SignalP"/>
    </source>
</evidence>
<dbReference type="CDD" id="cd00261">
    <property type="entry name" value="AAI_SS"/>
    <property type="match status" value="1"/>
</dbReference>
<evidence type="ECO:0000256" key="4">
    <source>
        <dbReference type="SAM" id="Coils"/>
    </source>
</evidence>
<feature type="chain" id="PRO_5040108321" description="Bifunctional inhibitor/plant lipid transfer protein/seed storage helical domain-containing protein" evidence="5">
    <location>
        <begin position="21"/>
        <end position="141"/>
    </location>
</feature>
<comment type="similarity">
    <text evidence="1">Belongs to the 2S seed storage albumins family.</text>
</comment>
<accession>A0A9Q0FUJ4</accession>
<dbReference type="Gene3D" id="1.10.110.10">
    <property type="entry name" value="Plant lipid-transfer and hydrophobic proteins"/>
    <property type="match status" value="1"/>
</dbReference>
<organism evidence="7 8">
    <name type="scientific">Turnera subulata</name>
    <dbReference type="NCBI Taxonomy" id="218843"/>
    <lineage>
        <taxon>Eukaryota</taxon>
        <taxon>Viridiplantae</taxon>
        <taxon>Streptophyta</taxon>
        <taxon>Embryophyta</taxon>
        <taxon>Tracheophyta</taxon>
        <taxon>Spermatophyta</taxon>
        <taxon>Magnoliopsida</taxon>
        <taxon>eudicotyledons</taxon>
        <taxon>Gunneridae</taxon>
        <taxon>Pentapetalae</taxon>
        <taxon>rosids</taxon>
        <taxon>fabids</taxon>
        <taxon>Malpighiales</taxon>
        <taxon>Passifloraceae</taxon>
        <taxon>Turnera</taxon>
    </lineage>
</organism>
<feature type="coiled-coil region" evidence="4">
    <location>
        <begin position="79"/>
        <end position="106"/>
    </location>
</feature>
<dbReference type="PANTHER" id="PTHR35496">
    <property type="entry name" value="2S SEED STORAGE PROTEIN 1-RELATED"/>
    <property type="match status" value="1"/>
</dbReference>
<dbReference type="Proteomes" id="UP001141552">
    <property type="component" value="Unassembled WGS sequence"/>
</dbReference>
<feature type="signal peptide" evidence="5">
    <location>
        <begin position="1"/>
        <end position="20"/>
    </location>
</feature>
<evidence type="ECO:0000259" key="6">
    <source>
        <dbReference type="SMART" id="SM00499"/>
    </source>
</evidence>
<name>A0A9Q0FUJ4_9ROSI</name>
<dbReference type="InterPro" id="IPR016140">
    <property type="entry name" value="Bifunc_inhib/LTP/seed_store"/>
</dbReference>
<dbReference type="InterPro" id="IPR000617">
    <property type="entry name" value="Napin/2SS/CON"/>
</dbReference>
<evidence type="ECO:0000256" key="3">
    <source>
        <dbReference type="ARBA" id="ARBA00023157"/>
    </source>
</evidence>
<proteinExistence type="inferred from homology"/>
<dbReference type="Pfam" id="PF00234">
    <property type="entry name" value="Tryp_alpha_amyl"/>
    <property type="match status" value="1"/>
</dbReference>
<dbReference type="AlphaFoldDB" id="A0A9Q0FUJ4"/>
<keyword evidence="8" id="KW-1185">Reference proteome</keyword>
<feature type="domain" description="Bifunctional inhibitor/plant lipid transfer protein/seed storage helical" evidence="6">
    <location>
        <begin position="51"/>
        <end position="128"/>
    </location>
</feature>
<evidence type="ECO:0000256" key="1">
    <source>
        <dbReference type="ARBA" id="ARBA00008262"/>
    </source>
</evidence>
<dbReference type="EMBL" id="JAKUCV010004061">
    <property type="protein sequence ID" value="KAJ4836631.1"/>
    <property type="molecule type" value="Genomic_DNA"/>
</dbReference>
<dbReference type="InterPro" id="IPR036312">
    <property type="entry name" value="Bifun_inhib/LTP/seed_sf"/>
</dbReference>
<protein>
    <recommendedName>
        <fullName evidence="6">Bifunctional inhibitor/plant lipid transfer protein/seed storage helical domain-containing protein</fullName>
    </recommendedName>
</protein>
<comment type="caution">
    <text evidence="7">The sequence shown here is derived from an EMBL/GenBank/DDBJ whole genome shotgun (WGS) entry which is preliminary data.</text>
</comment>
<dbReference type="SUPFAM" id="SSF47699">
    <property type="entry name" value="Bifunctional inhibitor/lipid-transfer protein/seed storage 2S albumin"/>
    <property type="match status" value="1"/>
</dbReference>
<sequence>MAKLTILVATLAAVLLVVDASIYKTTVVIDEENPMQRCREEMRGQDNLRHCMEYMMQQSRSRWSDQMGHFDMCCRQLGSMSQECRCENLEEAMQMHREQFQRQQMSMSEAMQTARRLPTVCRLQTRECSFRSPYALRTGNH</sequence>
<evidence type="ECO:0000313" key="8">
    <source>
        <dbReference type="Proteomes" id="UP001141552"/>
    </source>
</evidence>
<reference evidence="7" key="2">
    <citation type="journal article" date="2023" name="Plants (Basel)">
        <title>Annotation of the Turnera subulata (Passifloraceae) Draft Genome Reveals the S-Locus Evolved after the Divergence of Turneroideae from Passifloroideae in a Stepwise Manner.</title>
        <authorList>
            <person name="Henning P.M."/>
            <person name="Roalson E.H."/>
            <person name="Mir W."/>
            <person name="McCubbin A.G."/>
            <person name="Shore J.S."/>
        </authorList>
    </citation>
    <scope>NUCLEOTIDE SEQUENCE</scope>
    <source>
        <strain evidence="7">F60SS</strain>
    </source>
</reference>